<accession>A0A5J4J5Y9</accession>
<dbReference type="GO" id="GO:0016853">
    <property type="term" value="F:isomerase activity"/>
    <property type="evidence" value="ECO:0007669"/>
    <property type="project" value="UniProtKB-KW"/>
</dbReference>
<dbReference type="InterPro" id="IPR013022">
    <property type="entry name" value="Xyl_isomerase-like_TIM-brl"/>
</dbReference>
<dbReference type="Proteomes" id="UP000391919">
    <property type="component" value="Unassembled WGS sequence"/>
</dbReference>
<gene>
    <name evidence="2" type="ORF">BpJC7_16650</name>
</gene>
<protein>
    <submittedName>
        <fullName evidence="2">Xylose isomerase</fullName>
    </submittedName>
</protein>
<keyword evidence="2" id="KW-0413">Isomerase</keyword>
<organism evidence="2 3">
    <name type="scientific">Weizmannia acidilactici</name>
    <dbReference type="NCBI Taxonomy" id="2607726"/>
    <lineage>
        <taxon>Bacteria</taxon>
        <taxon>Bacillati</taxon>
        <taxon>Bacillota</taxon>
        <taxon>Bacilli</taxon>
        <taxon>Bacillales</taxon>
        <taxon>Bacillaceae</taxon>
        <taxon>Heyndrickxia</taxon>
    </lineage>
</organism>
<dbReference type="InterPro" id="IPR036237">
    <property type="entry name" value="Xyl_isomerase-like_sf"/>
</dbReference>
<dbReference type="InterPro" id="IPR050312">
    <property type="entry name" value="IolE/XylAMocC-like"/>
</dbReference>
<dbReference type="AlphaFoldDB" id="A0A5J4J5Y9"/>
<sequence>MKLGVFTALYQQLPFEDMLDKLASMGVEAVELGTGNYPGSHHCNPEELLDSEEKLKTFQAAIEKRGLMISSLSCHGNPLHPNKETARAAHNVWRNTVLLAERLNVPVVNVFSGCPGDCESAKNPNWVTCAWPPEYLEVLKWQWEEVAIPYWQEEADFAKAHGVKIAFEMHPGFLVYNPETLLKLRDRAGETIGANFDPSHLIWQGIDPVAAIKKLGREQAIFHFHAKDTYLDKTNIAINGVLDTKHYSQISDRSWTFRTVGYGQDEKTWKDIISTLRTVGYDYIISIEHEDMLASIDEGLAKAIALLKRCMFYEQPDEMWWA</sequence>
<evidence type="ECO:0000313" key="3">
    <source>
        <dbReference type="Proteomes" id="UP000391919"/>
    </source>
</evidence>
<dbReference type="Pfam" id="PF01261">
    <property type="entry name" value="AP_endonuc_2"/>
    <property type="match status" value="1"/>
</dbReference>
<evidence type="ECO:0000259" key="1">
    <source>
        <dbReference type="Pfam" id="PF01261"/>
    </source>
</evidence>
<dbReference type="Gene3D" id="3.20.20.150">
    <property type="entry name" value="Divalent-metal-dependent TIM barrel enzymes"/>
    <property type="match status" value="1"/>
</dbReference>
<dbReference type="SUPFAM" id="SSF51658">
    <property type="entry name" value="Xylose isomerase-like"/>
    <property type="match status" value="1"/>
</dbReference>
<dbReference type="RefSeq" id="WP_151698055.1">
    <property type="nucleotide sequence ID" value="NZ_BKZP01000039.1"/>
</dbReference>
<dbReference type="PANTHER" id="PTHR12110:SF21">
    <property type="entry name" value="XYLOSE ISOMERASE-LIKE TIM BARREL DOMAIN-CONTAINING PROTEIN"/>
    <property type="match status" value="1"/>
</dbReference>
<name>A0A5J4J5Y9_9BACI</name>
<feature type="domain" description="Xylose isomerase-like TIM barrel" evidence="1">
    <location>
        <begin position="19"/>
        <end position="310"/>
    </location>
</feature>
<evidence type="ECO:0000313" key="2">
    <source>
        <dbReference type="EMBL" id="GER70362.1"/>
    </source>
</evidence>
<dbReference type="PANTHER" id="PTHR12110">
    <property type="entry name" value="HYDROXYPYRUVATE ISOMERASE"/>
    <property type="match status" value="1"/>
</dbReference>
<keyword evidence="3" id="KW-1185">Reference proteome</keyword>
<proteinExistence type="predicted"/>
<dbReference type="EMBL" id="BKZQ01000019">
    <property type="protein sequence ID" value="GER70362.1"/>
    <property type="molecule type" value="Genomic_DNA"/>
</dbReference>
<comment type="caution">
    <text evidence="2">The sequence shown here is derived from an EMBL/GenBank/DDBJ whole genome shotgun (WGS) entry which is preliminary data.</text>
</comment>
<reference evidence="2 3" key="1">
    <citation type="submission" date="2019-09" db="EMBL/GenBank/DDBJ databases">
        <title>Draft genome sequence of Bacillus sp. JC-7.</title>
        <authorList>
            <person name="Tanaka N."/>
            <person name="Shiwa Y."/>
            <person name="Fujita N."/>
            <person name="Tanasupawat S."/>
        </authorList>
    </citation>
    <scope>NUCLEOTIDE SEQUENCE [LARGE SCALE GENOMIC DNA]</scope>
    <source>
        <strain evidence="2 3">JC-7</strain>
    </source>
</reference>